<dbReference type="InterPro" id="IPR024088">
    <property type="entry name" value="Tyr-tRNA-ligase_bac-type"/>
</dbReference>
<evidence type="ECO:0000256" key="5">
    <source>
        <dbReference type="ARBA" id="ARBA00022598"/>
    </source>
</evidence>
<dbReference type="GO" id="GO:0003723">
    <property type="term" value="F:RNA binding"/>
    <property type="evidence" value="ECO:0007669"/>
    <property type="project" value="UniProtKB-KW"/>
</dbReference>
<dbReference type="InterPro" id="IPR054608">
    <property type="entry name" value="SYY-like_C"/>
</dbReference>
<dbReference type="EMBL" id="JAVXUO010000539">
    <property type="protein sequence ID" value="KAK2991298.1"/>
    <property type="molecule type" value="Genomic_DNA"/>
</dbReference>
<evidence type="ECO:0000256" key="7">
    <source>
        <dbReference type="ARBA" id="ARBA00022840"/>
    </source>
</evidence>
<keyword evidence="19" id="KW-1185">Reference proteome</keyword>
<evidence type="ECO:0000256" key="14">
    <source>
        <dbReference type="ARBA" id="ARBA00048248"/>
    </source>
</evidence>
<dbReference type="Gene3D" id="3.40.50.620">
    <property type="entry name" value="HUPs"/>
    <property type="match status" value="1"/>
</dbReference>
<dbReference type="GO" id="GO:0005524">
    <property type="term" value="F:ATP binding"/>
    <property type="evidence" value="ECO:0007669"/>
    <property type="project" value="UniProtKB-KW"/>
</dbReference>
<dbReference type="CDD" id="cd00165">
    <property type="entry name" value="S4"/>
    <property type="match status" value="1"/>
</dbReference>
<organism evidence="18 19">
    <name type="scientific">Escallonia rubra</name>
    <dbReference type="NCBI Taxonomy" id="112253"/>
    <lineage>
        <taxon>Eukaryota</taxon>
        <taxon>Viridiplantae</taxon>
        <taxon>Streptophyta</taxon>
        <taxon>Embryophyta</taxon>
        <taxon>Tracheophyta</taxon>
        <taxon>Spermatophyta</taxon>
        <taxon>Magnoliopsida</taxon>
        <taxon>eudicotyledons</taxon>
        <taxon>Gunneridae</taxon>
        <taxon>Pentapetalae</taxon>
        <taxon>asterids</taxon>
        <taxon>campanulids</taxon>
        <taxon>Escalloniales</taxon>
        <taxon>Escalloniaceae</taxon>
        <taxon>Escallonia</taxon>
    </lineage>
</organism>
<evidence type="ECO:0000256" key="6">
    <source>
        <dbReference type="ARBA" id="ARBA00022741"/>
    </source>
</evidence>
<evidence type="ECO:0000256" key="11">
    <source>
        <dbReference type="ARBA" id="ARBA00023128"/>
    </source>
</evidence>
<evidence type="ECO:0000256" key="10">
    <source>
        <dbReference type="ARBA" id="ARBA00022946"/>
    </source>
</evidence>
<keyword evidence="8 15" id="KW-0694">RNA-binding</keyword>
<accession>A0AA88RUW7</accession>
<dbReference type="GO" id="GO:0005739">
    <property type="term" value="C:mitochondrion"/>
    <property type="evidence" value="ECO:0007669"/>
    <property type="project" value="UniProtKB-SubCell"/>
</dbReference>
<evidence type="ECO:0000256" key="9">
    <source>
        <dbReference type="ARBA" id="ARBA00022917"/>
    </source>
</evidence>
<keyword evidence="11" id="KW-0496">Mitochondrion</keyword>
<dbReference type="GO" id="GO:0009570">
    <property type="term" value="C:chloroplast stroma"/>
    <property type="evidence" value="ECO:0007669"/>
    <property type="project" value="TreeGrafter"/>
</dbReference>
<dbReference type="GO" id="GO:0006437">
    <property type="term" value="P:tyrosyl-tRNA aminoacylation"/>
    <property type="evidence" value="ECO:0007669"/>
    <property type="project" value="InterPro"/>
</dbReference>
<dbReference type="PANTHER" id="PTHR11766:SF0">
    <property type="entry name" value="TYROSINE--TRNA LIGASE, MITOCHONDRIAL"/>
    <property type="match status" value="1"/>
</dbReference>
<dbReference type="Pfam" id="PF00579">
    <property type="entry name" value="tRNA-synt_1b"/>
    <property type="match status" value="1"/>
</dbReference>
<dbReference type="FunFam" id="3.40.50.620:FF:000158">
    <property type="entry name" value="Tyrosine--tRNA ligase"/>
    <property type="match status" value="1"/>
</dbReference>
<protein>
    <recommendedName>
        <fullName evidence="4 16">Tyrosine--tRNA ligase</fullName>
        <ecNumber evidence="4 16">6.1.1.1</ecNumber>
    </recommendedName>
    <alternativeName>
        <fullName evidence="13 16">Tyrosyl-tRNA synthetase</fullName>
    </alternativeName>
</protein>
<dbReference type="PROSITE" id="PS00178">
    <property type="entry name" value="AA_TRNA_LIGASE_I"/>
    <property type="match status" value="1"/>
</dbReference>
<evidence type="ECO:0000256" key="8">
    <source>
        <dbReference type="ARBA" id="ARBA00022884"/>
    </source>
</evidence>
<evidence type="ECO:0000313" key="18">
    <source>
        <dbReference type="EMBL" id="KAK2991298.1"/>
    </source>
</evidence>
<keyword evidence="12 16" id="KW-0030">Aminoacyl-tRNA synthetase</keyword>
<keyword evidence="7 16" id="KW-0067">ATP-binding</keyword>
<sequence>MAATASSSSSSLVRAFFLLNRTHKLPLSLPTTTTAIKSHTFSRSISSSSSVHYTNESRSVETSHHRPNVIDILEQRGLIESITSESLRSACSDPAQPPLRVYCGFDPTAESLHLGNLLGLVALSWFLRCGHYPVALVGGATARVGDPSGKSLERPLLDPQSLSANTSSISATITRILGPNVSILNNYDWWKDVKLLDFLRDVGRFARVGTMMAKESVKRRLESSNEGLSYTEFTYQLLQGYDFLHLFKNENVSVQIGGSDQWGNITAGTELIRKILQCDSVYGVTFPLLLKSDGTKFGKSEDGAIWLSPKMLSPYKFFQYFFSVPDADVVRFLKILTFLSMEEIEEVEAGMGREGYVMNSAQRRLAEEVTRFVHGEEGLAEALKATEALRPGAETRLDWKTIEGIAEDVPSCSLPYDQVLSIPLLDLSVSTGLLESKSAARRLLKQGGLYLNNSRVDGDGRKIEAEDIVDGKILLLSAGKKNKMVFGSTSFDGFSLAKSWRNRSVVGASTSQTWTTFEAGGATAACSSETIPFLILLAQNTAIEPIIPASTSKLAIMAAK</sequence>
<evidence type="ECO:0000256" key="15">
    <source>
        <dbReference type="PROSITE-ProRule" id="PRU00182"/>
    </source>
</evidence>
<dbReference type="PANTHER" id="PTHR11766">
    <property type="entry name" value="TYROSYL-TRNA SYNTHETASE"/>
    <property type="match status" value="1"/>
</dbReference>
<keyword evidence="6 16" id="KW-0547">Nucleotide-binding</keyword>
<comment type="function">
    <text evidence="1">Catalyzes the attachment of tyrosine to tRNA(Tyr) in a two-step reaction: tyrosine is first activated by ATP to form Tyr-AMP and then transferred to the acceptor end of tRNA(Tyr).</text>
</comment>
<dbReference type="FunFam" id="3.10.290.10:FF:000014">
    <property type="entry name" value="Tyrosine--tRNA ligase"/>
    <property type="match status" value="1"/>
</dbReference>
<name>A0AA88RUW7_9ASTE</name>
<comment type="similarity">
    <text evidence="3 16">Belongs to the class-I aminoacyl-tRNA synthetase family.</text>
</comment>
<feature type="domain" description="Tyrosine--tRNA ligase SYY-like C-terminal" evidence="17">
    <location>
        <begin position="402"/>
        <end position="482"/>
    </location>
</feature>
<evidence type="ECO:0000256" key="1">
    <source>
        <dbReference type="ARBA" id="ARBA00002025"/>
    </source>
</evidence>
<evidence type="ECO:0000256" key="2">
    <source>
        <dbReference type="ARBA" id="ARBA00004173"/>
    </source>
</evidence>
<evidence type="ECO:0000256" key="13">
    <source>
        <dbReference type="ARBA" id="ARBA00033323"/>
    </source>
</evidence>
<evidence type="ECO:0000313" key="19">
    <source>
        <dbReference type="Proteomes" id="UP001187471"/>
    </source>
</evidence>
<dbReference type="PRINTS" id="PR01040">
    <property type="entry name" value="TRNASYNTHTYR"/>
</dbReference>
<dbReference type="PROSITE" id="PS50889">
    <property type="entry name" value="S4"/>
    <property type="match status" value="1"/>
</dbReference>
<dbReference type="EC" id="6.1.1.1" evidence="4 16"/>
<dbReference type="GO" id="GO:0048608">
    <property type="term" value="P:reproductive structure development"/>
    <property type="evidence" value="ECO:0007669"/>
    <property type="project" value="UniProtKB-ARBA"/>
</dbReference>
<proteinExistence type="inferred from homology"/>
<comment type="caution">
    <text evidence="18">The sequence shown here is derived from an EMBL/GenBank/DDBJ whole genome shotgun (WGS) entry which is preliminary data.</text>
</comment>
<keyword evidence="10" id="KW-0809">Transit peptide</keyword>
<dbReference type="HAMAP" id="MF_02006">
    <property type="entry name" value="Tyr_tRNA_synth_type1"/>
    <property type="match status" value="1"/>
</dbReference>
<dbReference type="Gene3D" id="1.10.240.10">
    <property type="entry name" value="Tyrosyl-Transfer RNA Synthetase"/>
    <property type="match status" value="1"/>
</dbReference>
<dbReference type="SUPFAM" id="SSF52374">
    <property type="entry name" value="Nucleotidylyl transferase"/>
    <property type="match status" value="1"/>
</dbReference>
<dbReference type="InterPro" id="IPR036986">
    <property type="entry name" value="S4_RNA-bd_sf"/>
</dbReference>
<dbReference type="GO" id="GO:0009791">
    <property type="term" value="P:post-embryonic development"/>
    <property type="evidence" value="ECO:0007669"/>
    <property type="project" value="UniProtKB-ARBA"/>
</dbReference>
<dbReference type="InterPro" id="IPR024107">
    <property type="entry name" value="Tyr-tRNA-ligase_bac_1"/>
</dbReference>
<dbReference type="GO" id="GO:0005829">
    <property type="term" value="C:cytosol"/>
    <property type="evidence" value="ECO:0007669"/>
    <property type="project" value="TreeGrafter"/>
</dbReference>
<evidence type="ECO:0000259" key="17">
    <source>
        <dbReference type="Pfam" id="PF22421"/>
    </source>
</evidence>
<dbReference type="CDD" id="cd00805">
    <property type="entry name" value="TyrRS_core"/>
    <property type="match status" value="1"/>
</dbReference>
<dbReference type="InterPro" id="IPR001412">
    <property type="entry name" value="aa-tRNA-synth_I_CS"/>
</dbReference>
<dbReference type="Pfam" id="PF22421">
    <property type="entry name" value="SYY_C-terminal"/>
    <property type="match status" value="1"/>
</dbReference>
<dbReference type="SUPFAM" id="SSF55174">
    <property type="entry name" value="Alpha-L RNA-binding motif"/>
    <property type="match status" value="1"/>
</dbReference>
<dbReference type="AlphaFoldDB" id="A0AA88RUW7"/>
<evidence type="ECO:0000256" key="12">
    <source>
        <dbReference type="ARBA" id="ARBA00023146"/>
    </source>
</evidence>
<keyword evidence="9 16" id="KW-0648">Protein biosynthesis</keyword>
<evidence type="ECO:0000256" key="16">
    <source>
        <dbReference type="RuleBase" id="RU361234"/>
    </source>
</evidence>
<dbReference type="Proteomes" id="UP001187471">
    <property type="component" value="Unassembled WGS sequence"/>
</dbReference>
<reference evidence="18" key="1">
    <citation type="submission" date="2022-12" db="EMBL/GenBank/DDBJ databases">
        <title>Draft genome assemblies for two species of Escallonia (Escalloniales).</title>
        <authorList>
            <person name="Chanderbali A."/>
            <person name="Dervinis C."/>
            <person name="Anghel I."/>
            <person name="Soltis D."/>
            <person name="Soltis P."/>
            <person name="Zapata F."/>
        </authorList>
    </citation>
    <scope>NUCLEOTIDE SEQUENCE</scope>
    <source>
        <strain evidence="18">UCBG92.1500</strain>
        <tissue evidence="18">Leaf</tissue>
    </source>
</reference>
<dbReference type="Gene3D" id="3.10.290.10">
    <property type="entry name" value="RNA-binding S4 domain"/>
    <property type="match status" value="1"/>
</dbReference>
<evidence type="ECO:0000256" key="3">
    <source>
        <dbReference type="ARBA" id="ARBA00005594"/>
    </source>
</evidence>
<dbReference type="GO" id="GO:0004831">
    <property type="term" value="F:tyrosine-tRNA ligase activity"/>
    <property type="evidence" value="ECO:0007669"/>
    <property type="project" value="UniProtKB-EC"/>
</dbReference>
<gene>
    <name evidence="18" type="ORF">RJ640_024563</name>
</gene>
<dbReference type="InterPro" id="IPR002307">
    <property type="entry name" value="Tyr-tRNA-ligase"/>
</dbReference>
<comment type="catalytic activity">
    <reaction evidence="14 16">
        <text>tRNA(Tyr) + L-tyrosine + ATP = L-tyrosyl-tRNA(Tyr) + AMP + diphosphate + H(+)</text>
        <dbReference type="Rhea" id="RHEA:10220"/>
        <dbReference type="Rhea" id="RHEA-COMP:9706"/>
        <dbReference type="Rhea" id="RHEA-COMP:9707"/>
        <dbReference type="ChEBI" id="CHEBI:15378"/>
        <dbReference type="ChEBI" id="CHEBI:30616"/>
        <dbReference type="ChEBI" id="CHEBI:33019"/>
        <dbReference type="ChEBI" id="CHEBI:58315"/>
        <dbReference type="ChEBI" id="CHEBI:78442"/>
        <dbReference type="ChEBI" id="CHEBI:78536"/>
        <dbReference type="ChEBI" id="CHEBI:456215"/>
        <dbReference type="EC" id="6.1.1.1"/>
    </reaction>
</comment>
<dbReference type="FunFam" id="1.10.240.10:FF:000001">
    <property type="entry name" value="Tyrosine--tRNA ligase"/>
    <property type="match status" value="1"/>
</dbReference>
<dbReference type="InterPro" id="IPR002305">
    <property type="entry name" value="aa-tRNA-synth_Ic"/>
</dbReference>
<keyword evidence="5 16" id="KW-0436">Ligase</keyword>
<dbReference type="InterPro" id="IPR014729">
    <property type="entry name" value="Rossmann-like_a/b/a_fold"/>
</dbReference>
<comment type="subcellular location">
    <subcellularLocation>
        <location evidence="2">Mitochondrion</location>
    </subcellularLocation>
</comment>
<evidence type="ECO:0000256" key="4">
    <source>
        <dbReference type="ARBA" id="ARBA00013160"/>
    </source>
</evidence>
<dbReference type="NCBIfam" id="TIGR00234">
    <property type="entry name" value="tyrS"/>
    <property type="match status" value="1"/>
</dbReference>